<dbReference type="GO" id="GO:0005829">
    <property type="term" value="C:cytosol"/>
    <property type="evidence" value="ECO:0007669"/>
    <property type="project" value="TreeGrafter"/>
</dbReference>
<keyword evidence="11" id="KW-1185">Reference proteome</keyword>
<dbReference type="NCBIfam" id="TIGR03506">
    <property type="entry name" value="FlgEFG_subfam"/>
    <property type="match status" value="1"/>
</dbReference>
<proteinExistence type="inferred from homology"/>
<reference evidence="10 11" key="1">
    <citation type="submission" date="2016-10" db="EMBL/GenBank/DDBJ databases">
        <authorList>
            <person name="de Groot N.N."/>
        </authorList>
    </citation>
    <scope>NUCLEOTIDE SEQUENCE [LARGE SCALE GENOMIC DNA]</scope>
    <source>
        <strain evidence="10 11">BH539</strain>
    </source>
</reference>
<dbReference type="PANTHER" id="PTHR30435">
    <property type="entry name" value="FLAGELLAR PROTEIN"/>
    <property type="match status" value="1"/>
</dbReference>
<keyword evidence="10" id="KW-0969">Cilium</keyword>
<evidence type="ECO:0000256" key="3">
    <source>
        <dbReference type="ARBA" id="ARBA00019015"/>
    </source>
</evidence>
<keyword evidence="10" id="KW-0282">Flagellum</keyword>
<dbReference type="InterPro" id="IPR053967">
    <property type="entry name" value="LlgE_F_G-like_D1"/>
</dbReference>
<dbReference type="EMBL" id="FNCI01000004">
    <property type="protein sequence ID" value="SDG09098.1"/>
    <property type="molecule type" value="Genomic_DNA"/>
</dbReference>
<evidence type="ECO:0000313" key="10">
    <source>
        <dbReference type="EMBL" id="SDG09098.1"/>
    </source>
</evidence>
<feature type="domain" description="Flagellar hook protein FlgE/F/G-like D1" evidence="9">
    <location>
        <begin position="76"/>
        <end position="117"/>
    </location>
</feature>
<comment type="function">
    <text evidence="5">A flexible structure which links the flagellar filament to the drive apparatus in the basal body.</text>
</comment>
<accession>A0A1G7RE97</accession>
<evidence type="ECO:0000256" key="1">
    <source>
        <dbReference type="ARBA" id="ARBA00004117"/>
    </source>
</evidence>
<dbReference type="GO" id="GO:0009425">
    <property type="term" value="C:bacterial-type flagellum basal body"/>
    <property type="evidence" value="ECO:0007669"/>
    <property type="project" value="UniProtKB-SubCell"/>
</dbReference>
<evidence type="ECO:0000259" key="8">
    <source>
        <dbReference type="Pfam" id="PF07559"/>
    </source>
</evidence>
<gene>
    <name evidence="10" type="ORF">SAMN05216571_104217</name>
</gene>
<dbReference type="Pfam" id="PF06429">
    <property type="entry name" value="Flg_bbr_C"/>
    <property type="match status" value="1"/>
</dbReference>
<dbReference type="GO" id="GO:0009424">
    <property type="term" value="C:bacterial-type flagellum hook"/>
    <property type="evidence" value="ECO:0007669"/>
    <property type="project" value="TreeGrafter"/>
</dbReference>
<dbReference type="InterPro" id="IPR020013">
    <property type="entry name" value="Flagellar_FlgE/F/G"/>
</dbReference>
<feature type="domain" description="Flagellar basal body rod protein N-terminal" evidence="6">
    <location>
        <begin position="6"/>
        <end position="33"/>
    </location>
</feature>
<organism evidence="10 11">
    <name type="scientific">Onishia taeanensis</name>
    <dbReference type="NCBI Taxonomy" id="284577"/>
    <lineage>
        <taxon>Bacteria</taxon>
        <taxon>Pseudomonadati</taxon>
        <taxon>Pseudomonadota</taxon>
        <taxon>Gammaproteobacteria</taxon>
        <taxon>Oceanospirillales</taxon>
        <taxon>Halomonadaceae</taxon>
        <taxon>Onishia</taxon>
    </lineage>
</organism>
<keyword evidence="10" id="KW-0966">Cell projection</keyword>
<dbReference type="InterPro" id="IPR001444">
    <property type="entry name" value="Flag_bb_rod_N"/>
</dbReference>
<evidence type="ECO:0000259" key="6">
    <source>
        <dbReference type="Pfam" id="PF00460"/>
    </source>
</evidence>
<evidence type="ECO:0000259" key="7">
    <source>
        <dbReference type="Pfam" id="PF06429"/>
    </source>
</evidence>
<dbReference type="SUPFAM" id="SSF117143">
    <property type="entry name" value="Flagellar hook protein flgE"/>
    <property type="match status" value="1"/>
</dbReference>
<dbReference type="STRING" id="284577.SAMN05216571_104217"/>
<dbReference type="OrthoDB" id="8578401at2"/>
<dbReference type="Pfam" id="PF07559">
    <property type="entry name" value="FlgE_D2"/>
    <property type="match status" value="1"/>
</dbReference>
<dbReference type="PANTHER" id="PTHR30435:SF1">
    <property type="entry name" value="FLAGELLAR HOOK PROTEIN FLGE"/>
    <property type="match status" value="1"/>
</dbReference>
<dbReference type="Pfam" id="PF00460">
    <property type="entry name" value="Flg_bb_rod"/>
    <property type="match status" value="1"/>
</dbReference>
<dbReference type="GO" id="GO:0071978">
    <property type="term" value="P:bacterial-type flagellum-dependent swarming motility"/>
    <property type="evidence" value="ECO:0007669"/>
    <property type="project" value="TreeGrafter"/>
</dbReference>
<dbReference type="InterPro" id="IPR037058">
    <property type="entry name" value="Falgellar_hook_FlgE_sf"/>
</dbReference>
<feature type="domain" description="Flagellar basal-body/hook protein C-terminal" evidence="7">
    <location>
        <begin position="380"/>
        <end position="424"/>
    </location>
</feature>
<comment type="subcellular location">
    <subcellularLocation>
        <location evidence="1 5">Bacterial flagellum basal body</location>
    </subcellularLocation>
</comment>
<dbReference type="InterPro" id="IPR037925">
    <property type="entry name" value="FlgE/F/G-like"/>
</dbReference>
<evidence type="ECO:0000256" key="4">
    <source>
        <dbReference type="ARBA" id="ARBA00023143"/>
    </source>
</evidence>
<dbReference type="Pfam" id="PF22692">
    <property type="entry name" value="LlgE_F_G_D1"/>
    <property type="match status" value="1"/>
</dbReference>
<dbReference type="Gene3D" id="2.60.98.20">
    <property type="entry name" value="Flagellar hook protein FlgE"/>
    <property type="match status" value="1"/>
</dbReference>
<evidence type="ECO:0000256" key="2">
    <source>
        <dbReference type="ARBA" id="ARBA00009677"/>
    </source>
</evidence>
<dbReference type="Proteomes" id="UP000198641">
    <property type="component" value="Unassembled WGS sequence"/>
</dbReference>
<name>A0A1G7RE97_9GAMM</name>
<sequence length="425" mass="43912">MGFSQALSGLNAAKANLNTLGNNIANSQTVGFKSSTTLFADVFANADVGLGTQVSAVRQDFSDGNIESTSRELDLAISGEGFFRMQQNGETVYSRNGQLSMDADGYLVNAQGARLMGYGLSDANDPFSDVVAGGQPEVLRVPAAGMPAQATTQINAVYNLDASSVAGDPDQLETATVEDSGGTQDIDYHYSNSFTTFDSLGNARNVTVYYEKTGANTWQGNVALDGQVNDGGTPGDDVNEFTLEFDSSGALSSVNGTAGADATNFTFTAAQLGGGAADMAGVELSLTGTSQFAKDSTSDQLTQNGYTAGTLVGIEIEDDGSIVRKFSNEQAQSAGQIALANFRNPEGLKAAGDNAWTETAASGGELVGQPGTGVLGSVTAGAVETSNVDMASELVDMIVAQRAYQANSQTIKVQDEILQSAVNLR</sequence>
<dbReference type="InterPro" id="IPR011491">
    <property type="entry name" value="FlgE_D2"/>
</dbReference>
<evidence type="ECO:0000259" key="9">
    <source>
        <dbReference type="Pfam" id="PF22692"/>
    </source>
</evidence>
<evidence type="ECO:0000313" key="11">
    <source>
        <dbReference type="Proteomes" id="UP000198641"/>
    </source>
</evidence>
<protein>
    <recommendedName>
        <fullName evidence="3 5">Flagellar hook protein FlgE</fullName>
    </recommendedName>
</protein>
<dbReference type="AlphaFoldDB" id="A0A1G7RE97"/>
<comment type="similarity">
    <text evidence="2 5">Belongs to the flagella basal body rod proteins family.</text>
</comment>
<dbReference type="NCBIfam" id="NF004238">
    <property type="entry name" value="PRK05682.1-1"/>
    <property type="match status" value="1"/>
</dbReference>
<dbReference type="RefSeq" id="WP_092524850.1">
    <property type="nucleotide sequence ID" value="NZ_FNCI01000004.1"/>
</dbReference>
<evidence type="ECO:0000256" key="5">
    <source>
        <dbReference type="RuleBase" id="RU362116"/>
    </source>
</evidence>
<dbReference type="InterPro" id="IPR010930">
    <property type="entry name" value="Flg_bb/hook_C_dom"/>
</dbReference>
<feature type="domain" description="Flagellar hook protein FlgE D2" evidence="8">
    <location>
        <begin position="183"/>
        <end position="306"/>
    </location>
</feature>
<keyword evidence="4 5" id="KW-0975">Bacterial flagellum</keyword>